<reference evidence="15 16" key="1">
    <citation type="submission" date="2008-07" db="EMBL/GenBank/DDBJ databases">
        <title>Complete sequence of Geobacter bemidjiensis BEM.</title>
        <authorList>
            <consortium name="US DOE Joint Genome Institute"/>
            <person name="Lucas S."/>
            <person name="Copeland A."/>
            <person name="Lapidus A."/>
            <person name="Glavina del Rio T."/>
            <person name="Dalin E."/>
            <person name="Tice H."/>
            <person name="Bruce D."/>
            <person name="Goodwin L."/>
            <person name="Pitluck S."/>
            <person name="Kiss H."/>
            <person name="Brettin T."/>
            <person name="Detter J.C."/>
            <person name="Han C."/>
            <person name="Kuske C.R."/>
            <person name="Schmutz J."/>
            <person name="Larimer F."/>
            <person name="Land M."/>
            <person name="Hauser L."/>
            <person name="Kyrpides N."/>
            <person name="Lykidis A."/>
            <person name="Lovley D."/>
            <person name="Richardson P."/>
        </authorList>
    </citation>
    <scope>NUCLEOTIDE SEQUENCE [LARGE SCALE GENOMIC DNA]</scope>
    <source>
        <strain evidence="16">ATCC BAA-1014 / DSM 16622 / JCM 12645 / Bem</strain>
    </source>
</reference>
<sequence>MIFSRLRHANYALALLATGAAFSLRQLVQYLTGADLPLYIAFFPIVLIVLLAIGRTPAILVAAAAAAYSAYWHLSPTGSNNVANSSDGVGLALFVLSGACLCLLSEIVRQKVDAYQSANEQLVREISLRRQTEEYLASRERDLSQTQMATHLGSWKWDIVNDKVTWSKELYRIFGVDPQTFIPTNTRANELIHPDDRDMHNNFVAMALTGVSVGPFECRLCPPGGEERIVLASGFDVEFDSFGNPVSLLGTVIDLTEQKLAERKISEYQQKLQSMVIELSMAEERERCRIAGELHDQVGQNLILCKMKLDALMELLQCGEPFDVAAGLETIIDQAIQDIRSLTFQMRPSILVTGGLGPALHWLSEELHATSGLKVELKADYSHKPLRHDVNQTVFQAARELMLNVAKHAGTNACRVTLNFDDDFLTLCVEDDGIGLQARSSQGTNTMKGGFGLFNVQQRIEHLGGRFSIEDKVAGGVLATIMVPTGACG</sequence>
<dbReference type="SUPFAM" id="SSF55874">
    <property type="entry name" value="ATPase domain of HSP90 chaperone/DNA topoisomerase II/histidine kinase"/>
    <property type="match status" value="1"/>
</dbReference>
<dbReference type="Gene3D" id="3.30.450.20">
    <property type="entry name" value="PAS domain"/>
    <property type="match status" value="1"/>
</dbReference>
<dbReference type="InterPro" id="IPR038318">
    <property type="entry name" value="KdpD_sf"/>
</dbReference>
<keyword evidence="10 12" id="KW-0472">Membrane</keyword>
<keyword evidence="9" id="KW-0902">Two-component regulatory system</keyword>
<evidence type="ECO:0000313" key="16">
    <source>
        <dbReference type="Proteomes" id="UP000008825"/>
    </source>
</evidence>
<comment type="subcellular location">
    <subcellularLocation>
        <location evidence="1">Membrane</location>
        <topology evidence="1">Multi-pass membrane protein</topology>
    </subcellularLocation>
</comment>
<dbReference type="RefSeq" id="WP_012530352.1">
    <property type="nucleotide sequence ID" value="NC_011146.1"/>
</dbReference>
<feature type="transmembrane region" description="Helical" evidence="12">
    <location>
        <begin position="89"/>
        <end position="108"/>
    </location>
</feature>
<dbReference type="eggNOG" id="COG2202">
    <property type="taxonomic scope" value="Bacteria"/>
</dbReference>
<dbReference type="PROSITE" id="PS50112">
    <property type="entry name" value="PAS"/>
    <property type="match status" value="1"/>
</dbReference>
<dbReference type="GO" id="GO:0046983">
    <property type="term" value="F:protein dimerization activity"/>
    <property type="evidence" value="ECO:0007669"/>
    <property type="project" value="InterPro"/>
</dbReference>
<dbReference type="Pfam" id="PF08447">
    <property type="entry name" value="PAS_3"/>
    <property type="match status" value="1"/>
</dbReference>
<dbReference type="AlphaFoldDB" id="B5EBQ9"/>
<evidence type="ECO:0000256" key="3">
    <source>
        <dbReference type="ARBA" id="ARBA00022679"/>
    </source>
</evidence>
<dbReference type="CDD" id="cd16917">
    <property type="entry name" value="HATPase_UhpB-NarQ-NarX-like"/>
    <property type="match status" value="1"/>
</dbReference>
<feature type="transmembrane region" description="Helical" evidence="12">
    <location>
        <begin position="36"/>
        <end position="53"/>
    </location>
</feature>
<dbReference type="InterPro" id="IPR035965">
    <property type="entry name" value="PAS-like_dom_sf"/>
</dbReference>
<dbReference type="SMART" id="SM00387">
    <property type="entry name" value="HATPase_c"/>
    <property type="match status" value="1"/>
</dbReference>
<dbReference type="InterPro" id="IPR000700">
    <property type="entry name" value="PAS-assoc_C"/>
</dbReference>
<keyword evidence="3" id="KW-0808">Transferase</keyword>
<dbReference type="CDD" id="cd00130">
    <property type="entry name" value="PAS"/>
    <property type="match status" value="1"/>
</dbReference>
<gene>
    <name evidence="15" type="ordered locus">Gbem_1919</name>
</gene>
<dbReference type="OrthoDB" id="5421017at2"/>
<evidence type="ECO:0000256" key="7">
    <source>
        <dbReference type="ARBA" id="ARBA00022840"/>
    </source>
</evidence>
<dbReference type="GO" id="GO:0005524">
    <property type="term" value="F:ATP binding"/>
    <property type="evidence" value="ECO:0007669"/>
    <property type="project" value="UniProtKB-KW"/>
</dbReference>
<dbReference type="Pfam" id="PF07730">
    <property type="entry name" value="HisKA_3"/>
    <property type="match status" value="1"/>
</dbReference>
<dbReference type="Pfam" id="PF02518">
    <property type="entry name" value="HATPase_c"/>
    <property type="match status" value="1"/>
</dbReference>
<dbReference type="InterPro" id="IPR025201">
    <property type="entry name" value="KdpD_TM"/>
</dbReference>
<evidence type="ECO:0000313" key="15">
    <source>
        <dbReference type="EMBL" id="ACH38933.1"/>
    </source>
</evidence>
<dbReference type="KEGG" id="gbm:Gbem_1919"/>
<dbReference type="Pfam" id="PF13493">
    <property type="entry name" value="DUF4118"/>
    <property type="match status" value="1"/>
</dbReference>
<dbReference type="InterPro" id="IPR036890">
    <property type="entry name" value="HATPase_C_sf"/>
</dbReference>
<evidence type="ECO:0000256" key="10">
    <source>
        <dbReference type="ARBA" id="ARBA00023136"/>
    </source>
</evidence>
<dbReference type="Gene3D" id="1.20.5.1930">
    <property type="match status" value="1"/>
</dbReference>
<dbReference type="GO" id="GO:0016020">
    <property type="term" value="C:membrane"/>
    <property type="evidence" value="ECO:0007669"/>
    <property type="project" value="UniProtKB-SubCell"/>
</dbReference>
<dbReference type="Gene3D" id="3.30.565.10">
    <property type="entry name" value="Histidine kinase-like ATPase, C-terminal domain"/>
    <property type="match status" value="1"/>
</dbReference>
<evidence type="ECO:0000256" key="11">
    <source>
        <dbReference type="SAM" id="Coils"/>
    </source>
</evidence>
<protein>
    <submittedName>
        <fullName evidence="15">Sensor histidine kinase, PAS domain-containing</fullName>
    </submittedName>
</protein>
<dbReference type="SUPFAM" id="SSF55785">
    <property type="entry name" value="PYP-like sensor domain (PAS domain)"/>
    <property type="match status" value="1"/>
</dbReference>
<proteinExistence type="predicted"/>
<evidence type="ECO:0000259" key="14">
    <source>
        <dbReference type="PROSITE" id="PS50113"/>
    </source>
</evidence>
<keyword evidence="4 12" id="KW-0812">Transmembrane</keyword>
<evidence type="ECO:0000256" key="6">
    <source>
        <dbReference type="ARBA" id="ARBA00022777"/>
    </source>
</evidence>
<reference evidence="15 16" key="2">
    <citation type="journal article" date="2010" name="BMC Genomics">
        <title>The genome of Geobacter bemidjiensis, exemplar for the subsurface clade of Geobacter species that predominate in Fe(III)-reducing subsurface environments.</title>
        <authorList>
            <person name="Aklujkar M."/>
            <person name="Young N.D."/>
            <person name="Holmes D."/>
            <person name="Chavan M."/>
            <person name="Risso C."/>
            <person name="Kiss H.E."/>
            <person name="Han C.S."/>
            <person name="Land M.L."/>
            <person name="Lovley D.R."/>
        </authorList>
    </citation>
    <scope>NUCLEOTIDE SEQUENCE [LARGE SCALE GENOMIC DNA]</scope>
    <source>
        <strain evidence="16">ATCC BAA-1014 / DSM 16622 / JCM 12645 / Bem</strain>
    </source>
</reference>
<organism evidence="15 16">
    <name type="scientific">Citrifermentans bemidjiense (strain ATCC BAA-1014 / DSM 16622 / JCM 12645 / Bem)</name>
    <name type="common">Geobacter bemidjiensis</name>
    <dbReference type="NCBI Taxonomy" id="404380"/>
    <lineage>
        <taxon>Bacteria</taxon>
        <taxon>Pseudomonadati</taxon>
        <taxon>Thermodesulfobacteriota</taxon>
        <taxon>Desulfuromonadia</taxon>
        <taxon>Geobacterales</taxon>
        <taxon>Geobacteraceae</taxon>
        <taxon>Citrifermentans</taxon>
    </lineage>
</organism>
<dbReference type="Gene3D" id="1.20.120.620">
    <property type="entry name" value="Backbone structure of the membrane domain of e. Coli histidine kinase receptor kdpd"/>
    <property type="match status" value="1"/>
</dbReference>
<dbReference type="Proteomes" id="UP000008825">
    <property type="component" value="Chromosome"/>
</dbReference>
<dbReference type="PANTHER" id="PTHR24421:SF58">
    <property type="entry name" value="SIGNAL TRANSDUCTION HISTIDINE-PROTEIN KINASE_PHOSPHATASE UHPB"/>
    <property type="match status" value="1"/>
</dbReference>
<keyword evidence="2" id="KW-0597">Phosphoprotein</keyword>
<evidence type="ECO:0000256" key="2">
    <source>
        <dbReference type="ARBA" id="ARBA00022553"/>
    </source>
</evidence>
<evidence type="ECO:0000256" key="5">
    <source>
        <dbReference type="ARBA" id="ARBA00022741"/>
    </source>
</evidence>
<dbReference type="Gene3D" id="2.10.70.100">
    <property type="match status" value="1"/>
</dbReference>
<dbReference type="InterPro" id="IPR013655">
    <property type="entry name" value="PAS_fold_3"/>
</dbReference>
<keyword evidence="6 15" id="KW-0418">Kinase</keyword>
<dbReference type="InterPro" id="IPR003594">
    <property type="entry name" value="HATPase_dom"/>
</dbReference>
<keyword evidence="16" id="KW-1185">Reference proteome</keyword>
<evidence type="ECO:0000256" key="4">
    <source>
        <dbReference type="ARBA" id="ARBA00022692"/>
    </source>
</evidence>
<dbReference type="STRING" id="404380.Gbem_1919"/>
<keyword evidence="11" id="KW-0175">Coiled coil</keyword>
<dbReference type="EMBL" id="CP001124">
    <property type="protein sequence ID" value="ACH38933.1"/>
    <property type="molecule type" value="Genomic_DNA"/>
</dbReference>
<keyword evidence="7" id="KW-0067">ATP-binding</keyword>
<evidence type="ECO:0000256" key="8">
    <source>
        <dbReference type="ARBA" id="ARBA00022989"/>
    </source>
</evidence>
<dbReference type="GO" id="GO:0000155">
    <property type="term" value="F:phosphorelay sensor kinase activity"/>
    <property type="evidence" value="ECO:0007669"/>
    <property type="project" value="InterPro"/>
</dbReference>
<feature type="coiled-coil region" evidence="11">
    <location>
        <begin position="258"/>
        <end position="285"/>
    </location>
</feature>
<accession>B5EBQ9</accession>
<evidence type="ECO:0000256" key="12">
    <source>
        <dbReference type="SAM" id="Phobius"/>
    </source>
</evidence>
<dbReference type="PROSITE" id="PS50113">
    <property type="entry name" value="PAC"/>
    <property type="match status" value="1"/>
</dbReference>
<evidence type="ECO:0000256" key="9">
    <source>
        <dbReference type="ARBA" id="ARBA00023012"/>
    </source>
</evidence>
<dbReference type="eggNOG" id="COG4585">
    <property type="taxonomic scope" value="Bacteria"/>
</dbReference>
<dbReference type="InterPro" id="IPR011712">
    <property type="entry name" value="Sig_transdc_His_kin_sub3_dim/P"/>
</dbReference>
<dbReference type="InterPro" id="IPR050482">
    <property type="entry name" value="Sensor_HK_TwoCompSys"/>
</dbReference>
<feature type="domain" description="PAC" evidence="14">
    <location>
        <begin position="214"/>
        <end position="267"/>
    </location>
</feature>
<name>B5EBQ9_CITBB</name>
<dbReference type="PANTHER" id="PTHR24421">
    <property type="entry name" value="NITRATE/NITRITE SENSOR PROTEIN NARX-RELATED"/>
    <property type="match status" value="1"/>
</dbReference>
<evidence type="ECO:0000259" key="13">
    <source>
        <dbReference type="PROSITE" id="PS50112"/>
    </source>
</evidence>
<feature type="domain" description="PAS" evidence="13">
    <location>
        <begin position="164"/>
        <end position="211"/>
    </location>
</feature>
<dbReference type="InterPro" id="IPR000014">
    <property type="entry name" value="PAS"/>
</dbReference>
<dbReference type="HOGENOM" id="CLU_557547_0_0_7"/>
<evidence type="ECO:0000256" key="1">
    <source>
        <dbReference type="ARBA" id="ARBA00004141"/>
    </source>
</evidence>
<keyword evidence="5" id="KW-0547">Nucleotide-binding</keyword>
<keyword evidence="8 12" id="KW-1133">Transmembrane helix</keyword>